<gene>
    <name evidence="35" type="ORF">OGATHE_004413</name>
</gene>
<keyword evidence="25" id="KW-0511">Multifunctional enzyme</keyword>
<keyword evidence="14" id="KW-0436">Ligase</keyword>
<dbReference type="FunFam" id="3.10.410.10:FF:000001">
    <property type="entry name" value="Putative formate--tetrahydrofolate ligase"/>
    <property type="match status" value="1"/>
</dbReference>
<feature type="region of interest" description="Disordered" evidence="29">
    <location>
        <begin position="1495"/>
        <end position="1704"/>
    </location>
</feature>
<dbReference type="PANTHER" id="PTHR48099">
    <property type="entry name" value="C-1-TETRAHYDROFOLATE SYNTHASE, CYTOPLASMIC-RELATED"/>
    <property type="match status" value="1"/>
</dbReference>
<dbReference type="CDD" id="cd01080">
    <property type="entry name" value="NAD_bind_m-THF_DH_Cyclohyd"/>
    <property type="match status" value="1"/>
</dbReference>
<keyword evidence="16" id="KW-0547">Nucleotide-binding</keyword>
<keyword evidence="18" id="KW-0378">Hydrolase</keyword>
<evidence type="ECO:0000259" key="31">
    <source>
        <dbReference type="Pfam" id="PF00763"/>
    </source>
</evidence>
<dbReference type="CDD" id="cd00477">
    <property type="entry name" value="FTHFS"/>
    <property type="match status" value="1"/>
</dbReference>
<dbReference type="InterPro" id="IPR027417">
    <property type="entry name" value="P-loop_NTPase"/>
</dbReference>
<evidence type="ECO:0000256" key="14">
    <source>
        <dbReference type="ARBA" id="ARBA00022598"/>
    </source>
</evidence>
<comment type="similarity">
    <text evidence="4">In the N-terminal section; belongs to the tetrahydrofolate dehydrogenase/cyclohydrolase family.</text>
</comment>
<evidence type="ECO:0000256" key="25">
    <source>
        <dbReference type="ARBA" id="ARBA00023268"/>
    </source>
</evidence>
<evidence type="ECO:0000313" key="35">
    <source>
        <dbReference type="EMBL" id="KAH3662837.1"/>
    </source>
</evidence>
<dbReference type="InterPro" id="IPR046346">
    <property type="entry name" value="Aminoacid_DH-like_N_sf"/>
</dbReference>
<dbReference type="HAMAP" id="MF_01543">
    <property type="entry name" value="FTHFS"/>
    <property type="match status" value="1"/>
</dbReference>
<dbReference type="Pfam" id="PF02882">
    <property type="entry name" value="THF_DHG_CYH_C"/>
    <property type="match status" value="1"/>
</dbReference>
<dbReference type="SUPFAM" id="SSF53223">
    <property type="entry name" value="Aminoacid dehydrogenase-like, N-terminal domain"/>
    <property type="match status" value="1"/>
</dbReference>
<feature type="transmembrane region" description="Helical" evidence="30">
    <location>
        <begin position="2015"/>
        <end position="2033"/>
    </location>
</feature>
<dbReference type="FunFam" id="3.40.50.720:FF:000006">
    <property type="entry name" value="Bifunctional protein FolD"/>
    <property type="match status" value="1"/>
</dbReference>
<dbReference type="EC" id="3.5.4.9" evidence="8"/>
<dbReference type="GO" id="GO:0004477">
    <property type="term" value="F:methenyltetrahydrofolate cyclohydrolase activity"/>
    <property type="evidence" value="ECO:0007669"/>
    <property type="project" value="UniProtKB-EC"/>
</dbReference>
<comment type="caution">
    <text evidence="35">The sequence shown here is derived from an EMBL/GenBank/DDBJ whole genome shotgun (WGS) entry which is preliminary data.</text>
</comment>
<dbReference type="SUPFAM" id="SSF51735">
    <property type="entry name" value="NAD(P)-binding Rossmann-fold domains"/>
    <property type="match status" value="1"/>
</dbReference>
<comment type="catalytic activity">
    <reaction evidence="27">
        <text>(6S)-5,6,7,8-tetrahydrofolate + formate + ATP = (6R)-10-formyltetrahydrofolate + ADP + phosphate</text>
        <dbReference type="Rhea" id="RHEA:20221"/>
        <dbReference type="ChEBI" id="CHEBI:15740"/>
        <dbReference type="ChEBI" id="CHEBI:30616"/>
        <dbReference type="ChEBI" id="CHEBI:43474"/>
        <dbReference type="ChEBI" id="CHEBI:57453"/>
        <dbReference type="ChEBI" id="CHEBI:195366"/>
        <dbReference type="ChEBI" id="CHEBI:456216"/>
        <dbReference type="EC" id="6.3.4.3"/>
    </reaction>
    <physiologicalReaction direction="left-to-right" evidence="27">
        <dbReference type="Rhea" id="RHEA:20222"/>
    </physiologicalReaction>
    <physiologicalReaction direction="right-to-left" evidence="27">
        <dbReference type="Rhea" id="RHEA:20223"/>
    </physiologicalReaction>
</comment>
<dbReference type="PROSITE" id="PS00767">
    <property type="entry name" value="THF_DHG_CYH_2"/>
    <property type="match status" value="1"/>
</dbReference>
<evidence type="ECO:0000256" key="11">
    <source>
        <dbReference type="ARBA" id="ARBA00022490"/>
    </source>
</evidence>
<reference evidence="35" key="1">
    <citation type="journal article" date="2021" name="Open Biol.">
        <title>Shared evolutionary footprints suggest mitochondrial oxidative damage underlies multiple complex I losses in fungi.</title>
        <authorList>
            <person name="Schikora-Tamarit M.A."/>
            <person name="Marcet-Houben M."/>
            <person name="Nosek J."/>
            <person name="Gabaldon T."/>
        </authorList>
    </citation>
    <scope>NUCLEOTIDE SEQUENCE</scope>
    <source>
        <strain evidence="35">NCAIM Y.01608</strain>
    </source>
</reference>
<keyword evidence="22" id="KW-0560">Oxidoreductase</keyword>
<accession>A0A9P8P084</accession>
<feature type="compositionally biased region" description="Polar residues" evidence="29">
    <location>
        <begin position="1528"/>
        <end position="1543"/>
    </location>
</feature>
<proteinExistence type="inferred from homology"/>
<keyword evidence="23 30" id="KW-0472">Membrane</keyword>
<dbReference type="GO" id="GO:0035999">
    <property type="term" value="P:tetrahydrofolate interconversion"/>
    <property type="evidence" value="ECO:0007669"/>
    <property type="project" value="TreeGrafter"/>
</dbReference>
<evidence type="ECO:0000256" key="22">
    <source>
        <dbReference type="ARBA" id="ARBA00023002"/>
    </source>
</evidence>
<evidence type="ECO:0000256" key="28">
    <source>
        <dbReference type="ARBA" id="ARBA00052163"/>
    </source>
</evidence>
<dbReference type="InterPro" id="IPR000559">
    <property type="entry name" value="Formate_THF_ligase"/>
</dbReference>
<keyword evidence="12" id="KW-0597">Phosphoprotein</keyword>
<dbReference type="PANTHER" id="PTHR48099:SF26">
    <property type="entry name" value="C-1-TETRAHYDROFOLATE SYNTHASE, MITOCHONDRIAL"/>
    <property type="match status" value="1"/>
</dbReference>
<evidence type="ECO:0000256" key="7">
    <source>
        <dbReference type="ARBA" id="ARBA00012295"/>
    </source>
</evidence>
<evidence type="ECO:0000256" key="12">
    <source>
        <dbReference type="ARBA" id="ARBA00022553"/>
    </source>
</evidence>
<protein>
    <recommendedName>
        <fullName evidence="10">C-1-tetrahydrofolate synthase, cytoplasmic</fullName>
        <ecNumber evidence="9">1.5.1.5</ecNumber>
        <ecNumber evidence="8">3.5.4.9</ecNumber>
        <ecNumber evidence="7">6.3.4.3</ecNumber>
    </recommendedName>
</protein>
<dbReference type="InterPro" id="IPR020867">
    <property type="entry name" value="THF_DH/CycHdrlase_CS"/>
</dbReference>
<dbReference type="FunFam" id="3.40.50.300:FF:001123">
    <property type="entry name" value="C-1-tetrahydrofolate synthase, cytoplasmic isoform X2"/>
    <property type="match status" value="1"/>
</dbReference>
<dbReference type="EMBL" id="JAEUBD010001266">
    <property type="protein sequence ID" value="KAH3662837.1"/>
    <property type="molecule type" value="Genomic_DNA"/>
</dbReference>
<evidence type="ECO:0000256" key="15">
    <source>
        <dbReference type="ARBA" id="ARBA00022692"/>
    </source>
</evidence>
<evidence type="ECO:0000256" key="10">
    <source>
        <dbReference type="ARBA" id="ARBA00017592"/>
    </source>
</evidence>
<comment type="pathway">
    <text evidence="3">One-carbon metabolism; tetrahydrofolate interconversion.</text>
</comment>
<comment type="subcellular location">
    <subcellularLocation>
        <location evidence="1">Cytoplasm</location>
    </subcellularLocation>
    <subcellularLocation>
        <location evidence="2">Nucleus inner membrane</location>
    </subcellularLocation>
</comment>
<evidence type="ECO:0000256" key="13">
    <source>
        <dbReference type="ARBA" id="ARBA00022563"/>
    </source>
</evidence>
<keyword evidence="36" id="KW-1185">Reference proteome</keyword>
<evidence type="ECO:0000259" key="32">
    <source>
        <dbReference type="Pfam" id="PF02882"/>
    </source>
</evidence>
<comment type="catalytic activity">
    <reaction evidence="26">
        <text>(6R)-5,10-methylene-5,6,7,8-tetrahydrofolate + NADP(+) = (6R)-5,10-methenyltetrahydrofolate + NADPH</text>
        <dbReference type="Rhea" id="RHEA:22812"/>
        <dbReference type="ChEBI" id="CHEBI:15636"/>
        <dbReference type="ChEBI" id="CHEBI:57455"/>
        <dbReference type="ChEBI" id="CHEBI:57783"/>
        <dbReference type="ChEBI" id="CHEBI:58349"/>
        <dbReference type="EC" id="1.5.1.5"/>
    </reaction>
    <physiologicalReaction direction="left-to-right" evidence="26">
        <dbReference type="Rhea" id="RHEA:22813"/>
    </physiologicalReaction>
    <physiologicalReaction direction="right-to-left" evidence="26">
        <dbReference type="Rhea" id="RHEA:22814"/>
    </physiologicalReaction>
</comment>
<dbReference type="InterPro" id="IPR020631">
    <property type="entry name" value="THF_DH/CycHdrlase_NAD-bd_dom"/>
</dbReference>
<keyword evidence="15 30" id="KW-0812">Transmembrane</keyword>
<evidence type="ECO:0000313" key="36">
    <source>
        <dbReference type="Proteomes" id="UP000788993"/>
    </source>
</evidence>
<evidence type="ECO:0000259" key="34">
    <source>
        <dbReference type="Pfam" id="PF12949"/>
    </source>
</evidence>
<dbReference type="Proteomes" id="UP000788993">
    <property type="component" value="Unassembled WGS sequence"/>
</dbReference>
<feature type="compositionally biased region" description="Basic and acidic residues" evidence="29">
    <location>
        <begin position="1640"/>
        <end position="1687"/>
    </location>
</feature>
<evidence type="ECO:0000256" key="21">
    <source>
        <dbReference type="ARBA" id="ARBA00022989"/>
    </source>
</evidence>
<comment type="subunit">
    <text evidence="6">Homodimer.</text>
</comment>
<dbReference type="Gene3D" id="3.40.50.720">
    <property type="entry name" value="NAD(P)-binding Rossmann-like Domain"/>
    <property type="match status" value="1"/>
</dbReference>
<dbReference type="CDD" id="cd12935">
    <property type="entry name" value="LEM_like"/>
    <property type="match status" value="1"/>
</dbReference>
<evidence type="ECO:0000256" key="27">
    <source>
        <dbReference type="ARBA" id="ARBA00051544"/>
    </source>
</evidence>
<evidence type="ECO:0000256" key="1">
    <source>
        <dbReference type="ARBA" id="ARBA00004496"/>
    </source>
</evidence>
<dbReference type="PRINTS" id="PR00085">
    <property type="entry name" value="THFDHDRGNASE"/>
</dbReference>
<keyword evidence="21 30" id="KW-1133">Transmembrane helix</keyword>
<dbReference type="EC" id="1.5.1.5" evidence="9"/>
<evidence type="ECO:0000256" key="6">
    <source>
        <dbReference type="ARBA" id="ARBA00011738"/>
    </source>
</evidence>
<dbReference type="InterPro" id="IPR020630">
    <property type="entry name" value="THF_DH/CycHdrlase_cat_dom"/>
</dbReference>
<dbReference type="GO" id="GO:0005829">
    <property type="term" value="C:cytosol"/>
    <property type="evidence" value="ECO:0007669"/>
    <property type="project" value="TreeGrafter"/>
</dbReference>
<feature type="domain" description="Man1/Src1-like C-terminal" evidence="33">
    <location>
        <begin position="1810"/>
        <end position="2130"/>
    </location>
</feature>
<evidence type="ECO:0000256" key="20">
    <source>
        <dbReference type="ARBA" id="ARBA00022857"/>
    </source>
</evidence>
<evidence type="ECO:0000256" key="5">
    <source>
        <dbReference type="ARBA" id="ARBA00006985"/>
    </source>
</evidence>
<dbReference type="Pfam" id="PF09402">
    <property type="entry name" value="MSC"/>
    <property type="match status" value="1"/>
</dbReference>
<comment type="similarity">
    <text evidence="5">In the C-terminal section; belongs to the formate--tetrahydrofolate ligase family.</text>
</comment>
<comment type="catalytic activity">
    <reaction evidence="28">
        <text>(6R)-5,10-methenyltetrahydrofolate + H2O = (6R)-10-formyltetrahydrofolate + H(+)</text>
        <dbReference type="Rhea" id="RHEA:23700"/>
        <dbReference type="ChEBI" id="CHEBI:15377"/>
        <dbReference type="ChEBI" id="CHEBI:15378"/>
        <dbReference type="ChEBI" id="CHEBI:57455"/>
        <dbReference type="ChEBI" id="CHEBI:195366"/>
        <dbReference type="EC" id="3.5.4.9"/>
    </reaction>
    <physiologicalReaction direction="left-to-right" evidence="28">
        <dbReference type="Rhea" id="RHEA:23701"/>
    </physiologicalReaction>
    <physiologicalReaction direction="right-to-left" evidence="28">
        <dbReference type="Rhea" id="RHEA:23702"/>
    </physiologicalReaction>
</comment>
<dbReference type="InterPro" id="IPR036361">
    <property type="entry name" value="SAP_dom_sf"/>
</dbReference>
<keyword evidence="13" id="KW-0554">One-carbon metabolism</keyword>
<feature type="domain" description="Tetrahydrofolate dehydrogenase/cyclohydrolase catalytic" evidence="31">
    <location>
        <begin position="27"/>
        <end position="143"/>
    </location>
</feature>
<evidence type="ECO:0000256" key="17">
    <source>
        <dbReference type="ARBA" id="ARBA00022755"/>
    </source>
</evidence>
<dbReference type="InterPro" id="IPR036291">
    <property type="entry name" value="NAD(P)-bd_dom_sf"/>
</dbReference>
<evidence type="ECO:0000256" key="23">
    <source>
        <dbReference type="ARBA" id="ARBA00023136"/>
    </source>
</evidence>
<name>A0A9P8P084_9ASCO</name>
<keyword evidence="24" id="KW-0539">Nucleus</keyword>
<reference evidence="35" key="2">
    <citation type="submission" date="2021-01" db="EMBL/GenBank/DDBJ databases">
        <authorList>
            <person name="Schikora-Tamarit M.A."/>
        </authorList>
    </citation>
    <scope>NUCLEOTIDE SEQUENCE</scope>
    <source>
        <strain evidence="35">NCAIM Y.01608</strain>
    </source>
</reference>
<dbReference type="GO" id="GO:0004329">
    <property type="term" value="F:formate-tetrahydrofolate ligase activity"/>
    <property type="evidence" value="ECO:0007669"/>
    <property type="project" value="UniProtKB-EC"/>
</dbReference>
<evidence type="ECO:0000256" key="8">
    <source>
        <dbReference type="ARBA" id="ARBA00012776"/>
    </source>
</evidence>
<dbReference type="Pfam" id="PF00763">
    <property type="entry name" value="THF_DHG_CYH"/>
    <property type="match status" value="1"/>
</dbReference>
<dbReference type="Pfam" id="PF01268">
    <property type="entry name" value="FTHFS"/>
    <property type="match status" value="1"/>
</dbReference>
<keyword evidence="11" id="KW-0963">Cytoplasm</keyword>
<feature type="compositionally biased region" description="Basic residues" evidence="29">
    <location>
        <begin position="1613"/>
        <end position="1623"/>
    </location>
</feature>
<evidence type="ECO:0000256" key="2">
    <source>
        <dbReference type="ARBA" id="ARBA00004540"/>
    </source>
</evidence>
<dbReference type="Gene3D" id="1.10.720.30">
    <property type="entry name" value="SAP domain"/>
    <property type="match status" value="1"/>
</dbReference>
<feature type="domain" description="HeH/LEM" evidence="34">
    <location>
        <begin position="1455"/>
        <end position="1488"/>
    </location>
</feature>
<evidence type="ECO:0000259" key="33">
    <source>
        <dbReference type="Pfam" id="PF09402"/>
    </source>
</evidence>
<sequence length="2132" mass="234795">MLRASSFKSMQLRRFSVSVRSLAAQVLSGTKLASEIRADARKAISQIQQANPNFKPSLTIIQVGNRPDSSAYVRMKLKASTESGIQCNVIKMPEDTAEVTLLNKIRELNEDSKVHGVLVQLPLPKHITEVKVTNSVATEKDVDGFDRYNMGELAKKEGEPLFLPCTPNGCMRLLEQTGIELAGKHAVVIGRSDIVGTPVAALLKKANCTVTMCHSRTANIPELVRHADIVVAALGKPKFVKGDWLKPGAVVIDVGINYVDAPGTKSGRKLVGDVDYDSCVEKASFLTPVPGGVGPMTVAMLVDNVVQAAKRQMERESRPVECVPLPLKCLDPVPSDIDISRAQQPKHITEVAEELGIKESELEQFGHYKAKVSLSVYDRLKEDRDNGNYVLVAGITPTPLGEGKSTTTMGLVQALGAHLGIPAVANVRQPSMGPTFGVKGGAAGGGYAQVIPMDEFNMHLTGDIHAIGAANNLLAAAIDTRMFHESTQSDKALYKRLVPVKKGQRKFTPSMLKRLQKLGITETDPDKLSEADAARFARLDLDPESIQIKRVVDVNDRFLRQVTVGQAPTEKGFTRKTGFDITVASEIMAILALSRDLEDLRDRVGRMVVGSSRAGEPVTAEDVGCAGAITALLKDAVKPNLMQTLEGTPVFVHAGPFANISIGASSVIADRLALKLVGSHMSAPAGSAAATKGFVVTEAGFDFTMGGERFFNIKCRASGLKPNVVVLVATSRALKLHGGAPDVKPGQTLPEAYTQENVELVRRGCANLAKQIANAKSYGAPVVVAINQFVTDTAAEIAAIQEEAIKAGATAAVPSNHWAQGGAGAVELAQAVVEAAKQPNAGNFLYELDKSVEDKLSTIARQMYGADGVELSALAREQIAAYEAQGFGRLPICIAKTQYSLSHDPKLKGVPHGFTVPIREVRLSAGAGYLYALAAEIMTIPGLATHAGYMNVESVQLLDRRHAVVLVVDFVMEQLENLEVIPFLDHVVLCLRPVNQLLDRVTVVVEHKEIWLEIPAADVRDGLDGQLQRAVTNEQNTSAVRIDLLERELRAGGRRKRITDRAPQNLGNSRDVAWEMRLGHTERRRACLGDQNVARAQEKGEFFPQVVLSQLARLDIGHLLVVLDGLRQRLWHVVQFGLLDLAAQSLQDVLHLDVCVRGSTDFTEVGVELDHVGGVVVVRERARVEVRQQAADAEDQVGRLDRLLHVRVRQNSDVHTAKSGMVLAEGRLAHRRGVDGEFRGLGELRHKVLHIVSRSAGVHQHNWVLGLDNLVEDALDNLVLGKLVVWRKGQLQWRLEPLGVDQLVHKVRRQSQIHRSLGGVRGLDQVVQNSLCRSNIVDAGGLLGDVLGHLLENVEPAVTQCVVQQQSVRDTGERRLADTKGGHQTGHAVDTGVTVRRIARIELVGVTGPSQAVHSVDVVQQRQVEVTRNTENGVHSDLLDTLKHRQRALTPEFDLNSLRVIDLKKILHKRGVSIPRSARKADLIELLKAQTRAVEKEKTQEQTHQSEGSEDETEISSGAEDERKTGDTRSSPPQHKPTTSHVPSSKIPPPKVTKPLAKIPKPKRVLNLPQTKTAPPAKGKLKSLVGQSVPQKRSLEDSNDDADATVHKEYSKILKKQTNHKRVFSSSAPTTPNNSTIVSPKKETDVKVESTPKIDQKSSSKDEHGTPFKEDNQQEGTEIIHTKKEASRSPPPADTQHDQSFVVPTLLSSTPMVFDSPRKPIPSLDVSDFAAQLEKLSGPTKPIALDGSEQKTSSKPESPDSTNDEEVLTQLQHEIDVTQEQIEEKSKQALKSIGAPPPSNLVYRLVTAWLLTLSLMYAFTSYREQRIRVGFCGSEVYSPLFEYDRIAHPMISHHIDKIESIFTLSCVPCPEHGQCFPYSRLYCDRDYTIHKPLKSLFGLIPTYQTCVLDSVKVKKIDKMVKVATDLLNRRNAEYKCGRGEDHEVGMAIPHLQNYIIETFDLKDDDFDYLWEKTFAVLKQRPELVIGENFIRSNSLSKLSIKCRLIRMFMDVFVRLKWHLLALVLFASLIKYISVKFTQYRNKRILVNDLTTKTIEKLRKQAELYRLGQSPQPYIGKIQLRDYYLIDASLSPKQKAKVWNEVSRHVETNSNVKTYMMEVRGEMFKVWEWIATI</sequence>
<feature type="compositionally biased region" description="Basic and acidic residues" evidence="29">
    <location>
        <begin position="1748"/>
        <end position="1758"/>
    </location>
</feature>
<dbReference type="GO" id="GO:0006164">
    <property type="term" value="P:purine nucleotide biosynthetic process"/>
    <property type="evidence" value="ECO:0007669"/>
    <property type="project" value="UniProtKB-KW"/>
</dbReference>
<evidence type="ECO:0000256" key="18">
    <source>
        <dbReference type="ARBA" id="ARBA00022801"/>
    </source>
</evidence>
<evidence type="ECO:0000256" key="4">
    <source>
        <dbReference type="ARBA" id="ARBA00005559"/>
    </source>
</evidence>
<evidence type="ECO:0000256" key="30">
    <source>
        <dbReference type="SAM" id="Phobius"/>
    </source>
</evidence>
<dbReference type="FunFam" id="3.40.50.10860:FF:000005">
    <property type="entry name" value="C-1-tetrahydrofolate synthase, cytoplasmic, putative"/>
    <property type="match status" value="1"/>
</dbReference>
<dbReference type="GO" id="GO:0005637">
    <property type="term" value="C:nuclear inner membrane"/>
    <property type="evidence" value="ECO:0007669"/>
    <property type="project" value="UniProtKB-SubCell"/>
</dbReference>
<evidence type="ECO:0000256" key="16">
    <source>
        <dbReference type="ARBA" id="ARBA00022741"/>
    </source>
</evidence>
<feature type="region of interest" description="Disordered" evidence="29">
    <location>
        <begin position="1738"/>
        <end position="1766"/>
    </location>
</feature>
<dbReference type="InterPro" id="IPR020628">
    <property type="entry name" value="Formate_THF_ligase_CS"/>
</dbReference>
<evidence type="ECO:0000256" key="19">
    <source>
        <dbReference type="ARBA" id="ARBA00022840"/>
    </source>
</evidence>
<dbReference type="GO" id="GO:0005524">
    <property type="term" value="F:ATP binding"/>
    <property type="evidence" value="ECO:0007669"/>
    <property type="project" value="UniProtKB-KW"/>
</dbReference>
<evidence type="ECO:0000256" key="26">
    <source>
        <dbReference type="ARBA" id="ARBA00051435"/>
    </source>
</evidence>
<keyword evidence="17" id="KW-0658">Purine biosynthesis</keyword>
<evidence type="ECO:0000256" key="3">
    <source>
        <dbReference type="ARBA" id="ARBA00004777"/>
    </source>
</evidence>
<dbReference type="Gene3D" id="1.10.8.770">
    <property type="match status" value="1"/>
</dbReference>
<feature type="domain" description="Tetrahydrofolate dehydrogenase/cyclohydrolase NAD(P)-binding" evidence="32">
    <location>
        <begin position="164"/>
        <end position="312"/>
    </location>
</feature>
<dbReference type="PROSITE" id="PS00721">
    <property type="entry name" value="FTHFS_1"/>
    <property type="match status" value="1"/>
</dbReference>
<keyword evidence="20" id="KW-0521">NADP</keyword>
<evidence type="ECO:0000256" key="24">
    <source>
        <dbReference type="ARBA" id="ARBA00023242"/>
    </source>
</evidence>
<dbReference type="EC" id="6.3.4.3" evidence="7"/>
<dbReference type="FunFam" id="3.40.50.300:FF:000245">
    <property type="entry name" value="C-1-tetrahydrofolate synthase, cytoplasmic"/>
    <property type="match status" value="1"/>
</dbReference>
<dbReference type="InterPro" id="IPR025856">
    <property type="entry name" value="HeH/LEM_domain"/>
</dbReference>
<dbReference type="InterPro" id="IPR041885">
    <property type="entry name" value="MAN1_winged_helix_dom"/>
</dbReference>
<keyword evidence="19" id="KW-0067">ATP-binding</keyword>
<dbReference type="Gene3D" id="3.40.50.10860">
    <property type="entry name" value="Leucine Dehydrogenase, chain A, domain 1"/>
    <property type="match status" value="1"/>
</dbReference>
<dbReference type="Pfam" id="PF12949">
    <property type="entry name" value="HeH"/>
    <property type="match status" value="1"/>
</dbReference>
<dbReference type="InterPro" id="IPR000672">
    <property type="entry name" value="THF_DH/CycHdrlase"/>
</dbReference>
<feature type="compositionally biased region" description="Low complexity" evidence="29">
    <location>
        <begin position="1625"/>
        <end position="1636"/>
    </location>
</feature>
<dbReference type="Gene3D" id="3.10.410.10">
    <property type="entry name" value="Formyltetrahydrofolate synthetase, domain 3"/>
    <property type="match status" value="1"/>
</dbReference>
<organism evidence="35 36">
    <name type="scientific">Ogataea polymorpha</name>
    <dbReference type="NCBI Taxonomy" id="460523"/>
    <lineage>
        <taxon>Eukaryota</taxon>
        <taxon>Fungi</taxon>
        <taxon>Dikarya</taxon>
        <taxon>Ascomycota</taxon>
        <taxon>Saccharomycotina</taxon>
        <taxon>Pichiomycetes</taxon>
        <taxon>Pichiales</taxon>
        <taxon>Pichiaceae</taxon>
        <taxon>Ogataea</taxon>
    </lineage>
</organism>
<dbReference type="Gene3D" id="3.40.50.300">
    <property type="entry name" value="P-loop containing nucleotide triphosphate hydrolases"/>
    <property type="match status" value="2"/>
</dbReference>
<evidence type="ECO:0000256" key="9">
    <source>
        <dbReference type="ARBA" id="ARBA00012859"/>
    </source>
</evidence>
<dbReference type="HAMAP" id="MF_01576">
    <property type="entry name" value="THF_DHG_CYH"/>
    <property type="match status" value="1"/>
</dbReference>
<dbReference type="GO" id="GO:0004488">
    <property type="term" value="F:methylenetetrahydrofolate dehydrogenase (NADP+) activity"/>
    <property type="evidence" value="ECO:0007669"/>
    <property type="project" value="UniProtKB-EC"/>
</dbReference>
<evidence type="ECO:0000256" key="29">
    <source>
        <dbReference type="SAM" id="MobiDB-lite"/>
    </source>
</evidence>
<dbReference type="Gene3D" id="1.10.10.1180">
    <property type="entry name" value="MAN1, winged-helix domain"/>
    <property type="match status" value="1"/>
</dbReference>
<dbReference type="InterPro" id="IPR018996">
    <property type="entry name" value="Man1/Src1-like_C"/>
</dbReference>
<dbReference type="SUPFAM" id="SSF52540">
    <property type="entry name" value="P-loop containing nucleoside triphosphate hydrolases"/>
    <property type="match status" value="1"/>
</dbReference>